<sequence length="63" mass="7630">MDKDKILIRPDNRNIIYQEDLEVPAKIETSFNWYNKYYLKEMLLILIDQKNIIKVLLQDNGMN</sequence>
<dbReference type="OrthoDB" id="9887642at2"/>
<protein>
    <submittedName>
        <fullName evidence="1">Uncharacterized protein</fullName>
    </submittedName>
</protein>
<accession>A0A0C2V908</accession>
<name>A0A0C2V908_9BACL</name>
<gene>
    <name evidence="1" type="ORF">KP78_30010</name>
</gene>
<reference evidence="1 2" key="1">
    <citation type="submission" date="2015-01" db="EMBL/GenBank/DDBJ databases">
        <title>Genome sequencing of Jeotgalibacillus soli.</title>
        <authorList>
            <person name="Goh K.M."/>
            <person name="Chan K.-G."/>
            <person name="Yaakop A.S."/>
            <person name="Ee R."/>
            <person name="Gan H.M."/>
            <person name="Chan C.S."/>
        </authorList>
    </citation>
    <scope>NUCLEOTIDE SEQUENCE [LARGE SCALE GENOMIC DNA]</scope>
    <source>
        <strain evidence="1 2">P9</strain>
    </source>
</reference>
<comment type="caution">
    <text evidence="1">The sequence shown here is derived from an EMBL/GenBank/DDBJ whole genome shotgun (WGS) entry which is preliminary data.</text>
</comment>
<dbReference type="EMBL" id="JXRP01000018">
    <property type="protein sequence ID" value="KIL45457.1"/>
    <property type="molecule type" value="Genomic_DNA"/>
</dbReference>
<proteinExistence type="predicted"/>
<evidence type="ECO:0000313" key="2">
    <source>
        <dbReference type="Proteomes" id="UP000031938"/>
    </source>
</evidence>
<organism evidence="1 2">
    <name type="scientific">Jeotgalibacillus soli</name>
    <dbReference type="NCBI Taxonomy" id="889306"/>
    <lineage>
        <taxon>Bacteria</taxon>
        <taxon>Bacillati</taxon>
        <taxon>Bacillota</taxon>
        <taxon>Bacilli</taxon>
        <taxon>Bacillales</taxon>
        <taxon>Caryophanaceae</taxon>
        <taxon>Jeotgalibacillus</taxon>
    </lineage>
</organism>
<dbReference type="AlphaFoldDB" id="A0A0C2V908"/>
<dbReference type="RefSeq" id="WP_052474832.1">
    <property type="nucleotide sequence ID" value="NZ_JXRP01000018.1"/>
</dbReference>
<dbReference type="PATRIC" id="fig|889306.3.peg.3012"/>
<keyword evidence="2" id="KW-1185">Reference proteome</keyword>
<dbReference type="Proteomes" id="UP000031938">
    <property type="component" value="Unassembled WGS sequence"/>
</dbReference>
<evidence type="ECO:0000313" key="1">
    <source>
        <dbReference type="EMBL" id="KIL45457.1"/>
    </source>
</evidence>